<dbReference type="OrthoDB" id="75807at2759"/>
<sequence length="279" mass="31336">MRLYQRRRRGRRPAGDTVTTPALVNYEVSILTSNDSPFPSDETNTKQWKEWKKRNIPQEKQPGLTAGAPLPFFVWIQNLPDLIKCRNYREYMMLTLGAITYNSTIKQKWSTSLRSRHIVDLALSESDQSLRSPGPAQIPSPAIPDRSSAQPSPSSSTSSPQFKRPKTVNVPDFNQPKNQAQADSEWGVDECGRMHVGHQEIADGAGGSSYDDSEFSDDDDAEYLVTSAKRRFSRIYQTMRSYHLSTFHDNSTYTGTSAGEECEKPICVKDCNTTMGALI</sequence>
<dbReference type="AlphaFoldDB" id="A0A4C1TXP7"/>
<feature type="compositionally biased region" description="Low complexity" evidence="1">
    <location>
        <begin position="147"/>
        <end position="160"/>
    </location>
</feature>
<evidence type="ECO:0000256" key="1">
    <source>
        <dbReference type="SAM" id="MobiDB-lite"/>
    </source>
</evidence>
<keyword evidence="3" id="KW-1185">Reference proteome</keyword>
<gene>
    <name evidence="2" type="ORF">EVAR_93243_1</name>
</gene>
<dbReference type="Proteomes" id="UP000299102">
    <property type="component" value="Unassembled WGS sequence"/>
</dbReference>
<comment type="caution">
    <text evidence="2">The sequence shown here is derived from an EMBL/GenBank/DDBJ whole genome shotgun (WGS) entry which is preliminary data.</text>
</comment>
<dbReference type="EMBL" id="BGZK01000101">
    <property type="protein sequence ID" value="GBP18815.1"/>
    <property type="molecule type" value="Genomic_DNA"/>
</dbReference>
<evidence type="ECO:0000313" key="2">
    <source>
        <dbReference type="EMBL" id="GBP18815.1"/>
    </source>
</evidence>
<evidence type="ECO:0000313" key="3">
    <source>
        <dbReference type="Proteomes" id="UP000299102"/>
    </source>
</evidence>
<reference evidence="2 3" key="1">
    <citation type="journal article" date="2019" name="Commun. Biol.">
        <title>The bagworm genome reveals a unique fibroin gene that provides high tensile strength.</title>
        <authorList>
            <person name="Kono N."/>
            <person name="Nakamura H."/>
            <person name="Ohtoshi R."/>
            <person name="Tomita M."/>
            <person name="Numata K."/>
            <person name="Arakawa K."/>
        </authorList>
    </citation>
    <scope>NUCLEOTIDE SEQUENCE [LARGE SCALE GENOMIC DNA]</scope>
</reference>
<protein>
    <submittedName>
        <fullName evidence="2">Uncharacterized protein</fullName>
    </submittedName>
</protein>
<proteinExistence type="predicted"/>
<name>A0A4C1TXP7_EUMVA</name>
<accession>A0A4C1TXP7</accession>
<organism evidence="2 3">
    <name type="scientific">Eumeta variegata</name>
    <name type="common">Bagworm moth</name>
    <name type="synonym">Eumeta japonica</name>
    <dbReference type="NCBI Taxonomy" id="151549"/>
    <lineage>
        <taxon>Eukaryota</taxon>
        <taxon>Metazoa</taxon>
        <taxon>Ecdysozoa</taxon>
        <taxon>Arthropoda</taxon>
        <taxon>Hexapoda</taxon>
        <taxon>Insecta</taxon>
        <taxon>Pterygota</taxon>
        <taxon>Neoptera</taxon>
        <taxon>Endopterygota</taxon>
        <taxon>Lepidoptera</taxon>
        <taxon>Glossata</taxon>
        <taxon>Ditrysia</taxon>
        <taxon>Tineoidea</taxon>
        <taxon>Psychidae</taxon>
        <taxon>Oiketicinae</taxon>
        <taxon>Eumeta</taxon>
    </lineage>
</organism>
<feature type="region of interest" description="Disordered" evidence="1">
    <location>
        <begin position="126"/>
        <end position="185"/>
    </location>
</feature>